<evidence type="ECO:0000313" key="2">
    <source>
        <dbReference type="Proteomes" id="UP000070138"/>
    </source>
</evidence>
<comment type="caution">
    <text evidence="1">The sequence shown here is derived from an EMBL/GenBank/DDBJ whole genome shotgun (WGS) entry which is preliminary data.</text>
</comment>
<organism evidence="1 2">
    <name type="scientific">Aequorivita aquimaris</name>
    <dbReference type="NCBI Taxonomy" id="1548749"/>
    <lineage>
        <taxon>Bacteria</taxon>
        <taxon>Pseudomonadati</taxon>
        <taxon>Bacteroidota</taxon>
        <taxon>Flavobacteriia</taxon>
        <taxon>Flavobacteriales</taxon>
        <taxon>Flavobacteriaceae</taxon>
        <taxon>Aequorivita</taxon>
    </lineage>
</organism>
<accession>A0A137REE4</accession>
<dbReference type="EMBL" id="JRWG01000036">
    <property type="protein sequence ID" value="KXN97832.1"/>
    <property type="molecule type" value="Genomic_DNA"/>
</dbReference>
<dbReference type="Proteomes" id="UP000070138">
    <property type="component" value="Unassembled WGS sequence"/>
</dbReference>
<sequence>FDRIGQLGVLVLRLQAVVDELLVGRVLLELGRAFTQVARLPEALTDALRLVHDLLLLEQLREQDVEGDDRHQHEDREDRLRDEAAFLQSGLQAELVFGCRGAAGRENGGEHLG</sequence>
<proteinExistence type="predicted"/>
<gene>
    <name evidence="1" type="ORF">LS48_14650</name>
</gene>
<reference evidence="2" key="1">
    <citation type="submission" date="2014-10" db="EMBL/GenBank/DDBJ databases">
        <title>Genome sequencing of Vitellibacter sp. D-24.</title>
        <authorList>
            <person name="Thevarajoo S."/>
            <person name="Selvaratnam C."/>
            <person name="Goh K.M."/>
            <person name="Chong C.S."/>
        </authorList>
    </citation>
    <scope>NUCLEOTIDE SEQUENCE [LARGE SCALE GENOMIC DNA]</scope>
    <source>
        <strain evidence="2">D-24</strain>
    </source>
</reference>
<name>A0A137REE4_9FLAO</name>
<evidence type="ECO:0000313" key="1">
    <source>
        <dbReference type="EMBL" id="KXN97832.1"/>
    </source>
</evidence>
<keyword evidence="2" id="KW-1185">Reference proteome</keyword>
<dbReference type="AlphaFoldDB" id="A0A137REE4"/>
<protein>
    <submittedName>
        <fullName evidence="1">Uncharacterized protein</fullName>
    </submittedName>
</protein>
<feature type="non-terminal residue" evidence="1">
    <location>
        <position position="1"/>
    </location>
</feature>
<reference evidence="1 2" key="2">
    <citation type="journal article" date="2016" name="Int. J. Syst. Evol. Microbiol.">
        <title>Vitellibacter aquimaris sp. nov., a marine bacterium isolated from seawater.</title>
        <authorList>
            <person name="Thevarajoo S."/>
            <person name="Selvaratnam C."/>
            <person name="Goh K.M."/>
            <person name="Hong K.W."/>
            <person name="Chan X.Y."/>
            <person name="Chan K.G."/>
            <person name="Chong C.S."/>
        </authorList>
    </citation>
    <scope>NUCLEOTIDE SEQUENCE [LARGE SCALE GENOMIC DNA]</scope>
    <source>
        <strain evidence="1 2">D-24</strain>
    </source>
</reference>